<evidence type="ECO:0000256" key="9">
    <source>
        <dbReference type="SAM" id="Phobius"/>
    </source>
</evidence>
<feature type="transmembrane region" description="Helical" evidence="9">
    <location>
        <begin position="229"/>
        <end position="249"/>
    </location>
</feature>
<evidence type="ECO:0000256" key="1">
    <source>
        <dbReference type="ARBA" id="ARBA00004651"/>
    </source>
</evidence>
<evidence type="ECO:0000256" key="7">
    <source>
        <dbReference type="ARBA" id="ARBA00023136"/>
    </source>
</evidence>
<dbReference type="Pfam" id="PF25539">
    <property type="entry name" value="Bestrophin_2"/>
    <property type="match status" value="1"/>
</dbReference>
<organism evidence="10 11">
    <name type="scientific">Taishania pollutisoli</name>
    <dbReference type="NCBI Taxonomy" id="2766479"/>
    <lineage>
        <taxon>Bacteria</taxon>
        <taxon>Pseudomonadati</taxon>
        <taxon>Bacteroidota</taxon>
        <taxon>Flavobacteriia</taxon>
        <taxon>Flavobacteriales</taxon>
        <taxon>Crocinitomicaceae</taxon>
        <taxon>Taishania</taxon>
    </lineage>
</organism>
<dbReference type="EMBL" id="JACVEL010000003">
    <property type="protein sequence ID" value="MBC9812104.1"/>
    <property type="molecule type" value="Genomic_DNA"/>
</dbReference>
<reference evidence="10" key="1">
    <citation type="submission" date="2020-09" db="EMBL/GenBank/DDBJ databases">
        <title>Taishania pollutisoli gen. nov., sp. nov., Isolated from Tetrabromobisphenol A-Contaminated Soil.</title>
        <authorList>
            <person name="Chen Q."/>
        </authorList>
    </citation>
    <scope>NUCLEOTIDE SEQUENCE</scope>
    <source>
        <strain evidence="10">CZZ-1</strain>
    </source>
</reference>
<accession>A0A8J6PIA1</accession>
<comment type="caution">
    <text evidence="10">The sequence shown here is derived from an EMBL/GenBank/DDBJ whole genome shotgun (WGS) entry which is preliminary data.</text>
</comment>
<feature type="transmembrane region" description="Helical" evidence="9">
    <location>
        <begin position="21"/>
        <end position="42"/>
    </location>
</feature>
<dbReference type="Proteomes" id="UP000652681">
    <property type="component" value="Unassembled WGS sequence"/>
</dbReference>
<evidence type="ECO:0000256" key="4">
    <source>
        <dbReference type="ARBA" id="ARBA00022692"/>
    </source>
</evidence>
<dbReference type="AlphaFoldDB" id="A0A8J6PIA1"/>
<keyword evidence="2" id="KW-0813">Transport</keyword>
<dbReference type="GO" id="GO:0005886">
    <property type="term" value="C:plasma membrane"/>
    <property type="evidence" value="ECO:0007669"/>
    <property type="project" value="UniProtKB-SubCell"/>
</dbReference>
<comment type="subcellular location">
    <subcellularLocation>
        <location evidence="1">Cell membrane</location>
        <topology evidence="1">Multi-pass membrane protein</topology>
    </subcellularLocation>
</comment>
<keyword evidence="7 9" id="KW-0472">Membrane</keyword>
<keyword evidence="5 9" id="KW-1133">Transmembrane helix</keyword>
<feature type="transmembrane region" description="Helical" evidence="9">
    <location>
        <begin position="264"/>
        <end position="283"/>
    </location>
</feature>
<protein>
    <submittedName>
        <fullName evidence="10">Multidrug transporter</fullName>
    </submittedName>
</protein>
<feature type="transmembrane region" description="Helical" evidence="9">
    <location>
        <begin position="48"/>
        <end position="65"/>
    </location>
</feature>
<dbReference type="PANTHER" id="PTHR33281:SF19">
    <property type="entry name" value="VOLTAGE-DEPENDENT ANION CHANNEL-FORMING PROTEIN YNEE"/>
    <property type="match status" value="1"/>
</dbReference>
<proteinExistence type="inferred from homology"/>
<dbReference type="RefSeq" id="WP_163490146.1">
    <property type="nucleotide sequence ID" value="NZ_JACVEL010000003.1"/>
</dbReference>
<evidence type="ECO:0000256" key="6">
    <source>
        <dbReference type="ARBA" id="ARBA00023065"/>
    </source>
</evidence>
<evidence type="ECO:0000313" key="10">
    <source>
        <dbReference type="EMBL" id="MBC9812104.1"/>
    </source>
</evidence>
<gene>
    <name evidence="10" type="ORF">H9Y05_06380</name>
</gene>
<evidence type="ECO:0000256" key="3">
    <source>
        <dbReference type="ARBA" id="ARBA00022475"/>
    </source>
</evidence>
<evidence type="ECO:0000313" key="11">
    <source>
        <dbReference type="Proteomes" id="UP000652681"/>
    </source>
</evidence>
<keyword evidence="6" id="KW-0406">Ion transport</keyword>
<sequence>MHTGRRYTPLEFFKWTMRDTLWLLLISIVPTVLFAAGCEFVALPWQPVAVLGTALAFIVGFKNNASYGRIWEARQIYGAIINDSRSFGYTLRDALGEQHTETTRKLFYRHFAWLTALRFQLREPRSWENMQRTSNLEFLKGRYHVAEWETKLEDELRKYLSEEELNYILSKKNKATQLTALQSETLATLRKDGIINDFQWKELQDGIIKFTDDQGKAERIKNFPYPRNFASVTTYLMFLFIILLPFGLLREYSKLGEDTFLEGYSIWLNIPFSVLVSWAFHVLDSVGESSVNPFEGSANDIPITQISRTIEIDLRDMLNETDLPEPITPKNNIVL</sequence>
<comment type="similarity">
    <text evidence="8">Belongs to the anion channel-forming bestrophin (TC 1.A.46) family.</text>
</comment>
<evidence type="ECO:0000256" key="5">
    <source>
        <dbReference type="ARBA" id="ARBA00022989"/>
    </source>
</evidence>
<keyword evidence="3" id="KW-1003">Cell membrane</keyword>
<dbReference type="InterPro" id="IPR044669">
    <property type="entry name" value="YneE/VCCN1/2-like"/>
</dbReference>
<evidence type="ECO:0000256" key="8">
    <source>
        <dbReference type="ARBA" id="ARBA00034708"/>
    </source>
</evidence>
<keyword evidence="11" id="KW-1185">Reference proteome</keyword>
<name>A0A8J6PIA1_9FLAO</name>
<keyword evidence="4 9" id="KW-0812">Transmembrane</keyword>
<dbReference type="GO" id="GO:0005254">
    <property type="term" value="F:chloride channel activity"/>
    <property type="evidence" value="ECO:0007669"/>
    <property type="project" value="InterPro"/>
</dbReference>
<dbReference type="PANTHER" id="PTHR33281">
    <property type="entry name" value="UPF0187 PROTEIN YNEE"/>
    <property type="match status" value="1"/>
</dbReference>
<evidence type="ECO:0000256" key="2">
    <source>
        <dbReference type="ARBA" id="ARBA00022448"/>
    </source>
</evidence>